<evidence type="ECO:0000256" key="4">
    <source>
        <dbReference type="ARBA" id="ARBA00023204"/>
    </source>
</evidence>
<evidence type="ECO:0000256" key="2">
    <source>
        <dbReference type="ARBA" id="ARBA00022737"/>
    </source>
</evidence>
<dbReference type="Proteomes" id="UP000639772">
    <property type="component" value="Chromosome 1"/>
</dbReference>
<feature type="domain" description="BRCT" evidence="7">
    <location>
        <begin position="64"/>
        <end position="152"/>
    </location>
</feature>
<dbReference type="Gene3D" id="3.40.50.10190">
    <property type="entry name" value="BRCT domain"/>
    <property type="match status" value="1"/>
</dbReference>
<evidence type="ECO:0000256" key="1">
    <source>
        <dbReference type="ARBA" id="ARBA00004123"/>
    </source>
</evidence>
<dbReference type="PANTHER" id="PTHR11370:SF5">
    <property type="entry name" value="DNA REPAIR PROTEIN XRCC1"/>
    <property type="match status" value="1"/>
</dbReference>
<dbReference type="SMART" id="SM00292">
    <property type="entry name" value="BRCT"/>
    <property type="match status" value="1"/>
</dbReference>
<keyword evidence="2" id="KW-0677">Repeat</keyword>
<evidence type="ECO:0000256" key="5">
    <source>
        <dbReference type="ARBA" id="ARBA00023242"/>
    </source>
</evidence>
<dbReference type="GO" id="GO:0003684">
    <property type="term" value="F:damaged DNA binding"/>
    <property type="evidence" value="ECO:0007669"/>
    <property type="project" value="InterPro"/>
</dbReference>
<comment type="caution">
    <text evidence="8">The sequence shown here is derived from an EMBL/GenBank/DDBJ whole genome shotgun (WGS) entry which is preliminary data.</text>
</comment>
<evidence type="ECO:0000256" key="6">
    <source>
        <dbReference type="SAM" id="MobiDB-lite"/>
    </source>
</evidence>
<evidence type="ECO:0000259" key="7">
    <source>
        <dbReference type="PROSITE" id="PS50172"/>
    </source>
</evidence>
<dbReference type="CDD" id="cd17725">
    <property type="entry name" value="BRCT_XRCC1_rpt1"/>
    <property type="match status" value="1"/>
</dbReference>
<dbReference type="OrthoDB" id="25840at2759"/>
<dbReference type="GO" id="GO:0006303">
    <property type="term" value="P:double-strand break repair via nonhomologous end joining"/>
    <property type="evidence" value="ECO:0007669"/>
    <property type="project" value="InterPro"/>
</dbReference>
<dbReference type="InterPro" id="IPR036420">
    <property type="entry name" value="BRCT_dom_sf"/>
</dbReference>
<feature type="compositionally biased region" description="Polar residues" evidence="6">
    <location>
        <begin position="169"/>
        <end position="194"/>
    </location>
</feature>
<dbReference type="GO" id="GO:0005634">
    <property type="term" value="C:nucleus"/>
    <property type="evidence" value="ECO:0007669"/>
    <property type="project" value="UniProtKB-SubCell"/>
</dbReference>
<evidence type="ECO:0000256" key="3">
    <source>
        <dbReference type="ARBA" id="ARBA00022763"/>
    </source>
</evidence>
<feature type="compositionally biased region" description="Polar residues" evidence="6">
    <location>
        <begin position="1"/>
        <end position="14"/>
    </location>
</feature>
<sequence length="351" mass="39498">MPNTNSGHDSGSNSKARRSLPSWMNAAGSRKKSQMQNDDSEILAYNNKEGYTTSSSNAAQNSLDFSKLLDGVVFALSGFVNPERSTLRSQALEMGGAYRSDWTSDCTLLICAFPGTPKFRQVETDCGTIVSKEWISACYNQRKLVEIEPYLMHVGKQWQRFSKPDQLSKDQGTSLIEQSQKQAGKRPSGSTMQKDTLTKHFLPSKIKEWVADDLRETMSWLESQDEKPEADDMRSIAAEGIVTCLQDAIDSLKQNNDVSTVAEQWMFVPHVVKYLAELEINDSVSKKELYELANSFKRTYETELKQFTHSEEDRVGSNEENVEADELGFDSDQTIEMTQEEIDLACKQLGC</sequence>
<dbReference type="GO" id="GO:0006284">
    <property type="term" value="P:base-excision repair"/>
    <property type="evidence" value="ECO:0007669"/>
    <property type="project" value="InterPro"/>
</dbReference>
<dbReference type="GO" id="GO:0000012">
    <property type="term" value="P:single strand break repair"/>
    <property type="evidence" value="ECO:0007669"/>
    <property type="project" value="InterPro"/>
</dbReference>
<dbReference type="PANTHER" id="PTHR11370">
    <property type="entry name" value="DNA-REPAIR PROTEIN XRCC1"/>
    <property type="match status" value="1"/>
</dbReference>
<gene>
    <name evidence="8" type="ORF">HPP92_000593</name>
</gene>
<dbReference type="InterPro" id="IPR045080">
    <property type="entry name" value="BRCT_XRCC1_rpt1"/>
</dbReference>
<evidence type="ECO:0000313" key="8">
    <source>
        <dbReference type="EMBL" id="KAG0500521.1"/>
    </source>
</evidence>
<proteinExistence type="predicted"/>
<organism evidence="8 9">
    <name type="scientific">Vanilla planifolia</name>
    <name type="common">Vanilla</name>
    <dbReference type="NCBI Taxonomy" id="51239"/>
    <lineage>
        <taxon>Eukaryota</taxon>
        <taxon>Viridiplantae</taxon>
        <taxon>Streptophyta</taxon>
        <taxon>Embryophyta</taxon>
        <taxon>Tracheophyta</taxon>
        <taxon>Spermatophyta</taxon>
        <taxon>Magnoliopsida</taxon>
        <taxon>Liliopsida</taxon>
        <taxon>Asparagales</taxon>
        <taxon>Orchidaceae</taxon>
        <taxon>Vanilloideae</taxon>
        <taxon>Vanilleae</taxon>
        <taxon>Vanilla</taxon>
    </lineage>
</organism>
<keyword evidence="5" id="KW-0539">Nucleus</keyword>
<evidence type="ECO:0000313" key="9">
    <source>
        <dbReference type="Proteomes" id="UP000639772"/>
    </source>
</evidence>
<dbReference type="InterPro" id="IPR001357">
    <property type="entry name" value="BRCT_dom"/>
</dbReference>
<keyword evidence="3" id="KW-0227">DNA damage</keyword>
<dbReference type="AlphaFoldDB" id="A0A835S604"/>
<accession>A0A835S604</accession>
<dbReference type="Pfam" id="PF00533">
    <property type="entry name" value="BRCT"/>
    <property type="match status" value="1"/>
</dbReference>
<comment type="subcellular location">
    <subcellularLocation>
        <location evidence="1">Nucleus</location>
    </subcellularLocation>
</comment>
<feature type="region of interest" description="Disordered" evidence="6">
    <location>
        <begin position="162"/>
        <end position="194"/>
    </location>
</feature>
<feature type="region of interest" description="Disordered" evidence="6">
    <location>
        <begin position="1"/>
        <end position="38"/>
    </location>
</feature>
<dbReference type="EMBL" id="JADCNM010000001">
    <property type="protein sequence ID" value="KAG0500521.1"/>
    <property type="molecule type" value="Genomic_DNA"/>
</dbReference>
<dbReference type="PROSITE" id="PS50172">
    <property type="entry name" value="BRCT"/>
    <property type="match status" value="1"/>
</dbReference>
<protein>
    <recommendedName>
        <fullName evidence="7">BRCT domain-containing protein</fullName>
    </recommendedName>
</protein>
<keyword evidence="4" id="KW-0234">DNA repair</keyword>
<reference evidence="8 9" key="1">
    <citation type="journal article" date="2020" name="Nat. Food">
        <title>A phased Vanilla planifolia genome enables genetic improvement of flavour and production.</title>
        <authorList>
            <person name="Hasing T."/>
            <person name="Tang H."/>
            <person name="Brym M."/>
            <person name="Khazi F."/>
            <person name="Huang T."/>
            <person name="Chambers A.H."/>
        </authorList>
    </citation>
    <scope>NUCLEOTIDE SEQUENCE [LARGE SCALE GENOMIC DNA]</scope>
    <source>
        <tissue evidence="8">Leaf</tissue>
    </source>
</reference>
<name>A0A835S604_VANPL</name>
<dbReference type="SUPFAM" id="SSF52113">
    <property type="entry name" value="BRCT domain"/>
    <property type="match status" value="1"/>
</dbReference>